<dbReference type="Gene3D" id="3.30.70.1440">
    <property type="entry name" value="Multidrug efflux transporter AcrB pore domain"/>
    <property type="match status" value="2"/>
</dbReference>
<evidence type="ECO:0000256" key="6">
    <source>
        <dbReference type="ARBA" id="ARBA00022989"/>
    </source>
</evidence>
<dbReference type="Gene3D" id="3.30.2090.10">
    <property type="entry name" value="Multidrug efflux transporter AcrB TolC docking domain, DN and DC subdomains"/>
    <property type="match status" value="3"/>
</dbReference>
<name>A0A2S2DN82_9BURK</name>
<evidence type="ECO:0000256" key="9">
    <source>
        <dbReference type="SAM" id="Phobius"/>
    </source>
</evidence>
<dbReference type="Gene3D" id="1.20.1640.10">
    <property type="entry name" value="Multidrug efflux transporter AcrB transmembrane domain"/>
    <property type="match status" value="3"/>
</dbReference>
<dbReference type="AlphaFoldDB" id="A0A2S2DN82"/>
<evidence type="ECO:0000313" key="10">
    <source>
        <dbReference type="EMBL" id="AWL06804.1"/>
    </source>
</evidence>
<keyword evidence="2" id="KW-0813">Transport</keyword>
<feature type="transmembrane region" description="Helical" evidence="9">
    <location>
        <begin position="906"/>
        <end position="923"/>
    </location>
</feature>
<feature type="transmembrane region" description="Helical" evidence="9">
    <location>
        <begin position="532"/>
        <end position="550"/>
    </location>
</feature>
<evidence type="ECO:0000256" key="3">
    <source>
        <dbReference type="ARBA" id="ARBA00022475"/>
    </source>
</evidence>
<keyword evidence="11" id="KW-1185">Reference proteome</keyword>
<dbReference type="InterPro" id="IPR027463">
    <property type="entry name" value="AcrB_DN_DC_subdom"/>
</dbReference>
<keyword evidence="3" id="KW-1003">Cell membrane</keyword>
<evidence type="ECO:0000256" key="4">
    <source>
        <dbReference type="ARBA" id="ARBA00022519"/>
    </source>
</evidence>
<organism evidence="10 11">
    <name type="scientific">Massilia oculi</name>
    <dbReference type="NCBI Taxonomy" id="945844"/>
    <lineage>
        <taxon>Bacteria</taxon>
        <taxon>Pseudomonadati</taxon>
        <taxon>Pseudomonadota</taxon>
        <taxon>Betaproteobacteria</taxon>
        <taxon>Burkholderiales</taxon>
        <taxon>Oxalobacteraceae</taxon>
        <taxon>Telluria group</taxon>
        <taxon>Massilia</taxon>
    </lineage>
</organism>
<evidence type="ECO:0000256" key="5">
    <source>
        <dbReference type="ARBA" id="ARBA00022692"/>
    </source>
</evidence>
<evidence type="ECO:0000313" key="11">
    <source>
        <dbReference type="Proteomes" id="UP000245820"/>
    </source>
</evidence>
<sequence>MNLSRPFVERPIATVLLTIGLALAGIAAYFVLPVAPLPQVDYPTISVSASLPGASPDTMASSVATPLERRLGVIAGVNEMTSRSGTGSTRINLQFELNRQIDAAAREVQAAINASRADLPATLRSNPTYRKANPSDAPVIILALTSKTKSPAQIYDSVSNLVQQRLAQVKGVGEVEIGGGSLPAVRIELVPYAMNRYGVSSEDVRAAIQASNPNRPKGEIEGNGNRLQIYSQPAGGDGRSASDYRDLVVAWRDGAAVRLSDVATVFDGPENIYTLGLFNGQPAVIVLITRQPDANVIETVDGIRDLLPSLQAQLPGDINLAVASDRTNSIRASLHEIEFTLVLSIVLVVAVVSVFLRSLRATVVPAVATVVSLLGTFGVMYALGFSLNNLSLMALTVAAGFVVDDAIVVLENTARHIENGMDRMQAALLGAREVGFTVLSISLSLVAVFIPLLFMGGQVGRLFREFAVTLSAAVLISLVISLTTTPMMCAWLLRKEDPHKKPGRLSRWSEKGFARVLRVYEHALDWALDSKFLVMIILLFTVALNVYLFSSAPKGFFPQQDSGQMNGGIRADQSISSAAMQQKIYQLVEIIRKDPAVETVVAFTGGGRAGGGFMFVNLKPVGERDVAAQAVIARLRPQMAKVTGITIFLNPVQDLRMGGRSSNSTYQYTLKSDSAEALKLWAARLGEAMKAQPALVDIDTDLEENGVETFVTIDKETAARLGISTRDVTNALYNAFGQRQVANIYDELNQYHVVMGVAQQYAQSPEALKDVYVPARPTGGASGVVSSTTGTAAAAGAAGAATSATASLTAARDPSGGQALAGSAATMVPLSAIARFAESATPTSVSHEDGELATTVSYNLNQGFTLADGEAAVRQAEADIGMPINVRGSFAGAAAAAQESSKEQPLLILAAIIVIYIVLGILYESLVHPVTVLSTLPSAGVGAVLALLLFKMEFSIIALIGVFLLIGIVKKNAILIIDFALEAERARGLSATEAVREACMLRFRPILMTTLAAALGALPLAIGFGEGSELRRPLGIAIIGGLVASQLLTLLTTPVVYVLLDKLRTRKPDEHNLTRHPHDEGGPSLAKH</sequence>
<dbReference type="SUPFAM" id="SSF82693">
    <property type="entry name" value="Multidrug efflux transporter AcrB pore domain, PN1, PN2, PC1 and PC2 subdomains"/>
    <property type="match status" value="3"/>
</dbReference>
<dbReference type="KEGG" id="mtim:DIR46_21765"/>
<evidence type="ECO:0000256" key="2">
    <source>
        <dbReference type="ARBA" id="ARBA00022448"/>
    </source>
</evidence>
<dbReference type="GO" id="GO:0005886">
    <property type="term" value="C:plasma membrane"/>
    <property type="evidence" value="ECO:0007669"/>
    <property type="project" value="UniProtKB-SubCell"/>
</dbReference>
<evidence type="ECO:0000256" key="1">
    <source>
        <dbReference type="ARBA" id="ARBA00004429"/>
    </source>
</evidence>
<feature type="transmembrane region" description="Helical" evidence="9">
    <location>
        <begin position="339"/>
        <end position="356"/>
    </location>
</feature>
<dbReference type="GO" id="GO:0042910">
    <property type="term" value="F:xenobiotic transmembrane transporter activity"/>
    <property type="evidence" value="ECO:0007669"/>
    <property type="project" value="TreeGrafter"/>
</dbReference>
<keyword evidence="6 9" id="KW-1133">Transmembrane helix</keyword>
<dbReference type="Gene3D" id="3.30.70.1320">
    <property type="entry name" value="Multidrug efflux transporter AcrB pore domain like"/>
    <property type="match status" value="1"/>
</dbReference>
<feature type="transmembrane region" description="Helical" evidence="9">
    <location>
        <begin position="1001"/>
        <end position="1022"/>
    </location>
</feature>
<feature type="compositionally biased region" description="Basic and acidic residues" evidence="8">
    <location>
        <begin position="1069"/>
        <end position="1081"/>
    </location>
</feature>
<dbReference type="SUPFAM" id="SSF82714">
    <property type="entry name" value="Multidrug efflux transporter AcrB TolC docking domain, DN and DC subdomains"/>
    <property type="match status" value="2"/>
</dbReference>
<keyword evidence="5 9" id="KW-0812">Transmembrane</keyword>
<evidence type="ECO:0000256" key="8">
    <source>
        <dbReference type="SAM" id="MobiDB-lite"/>
    </source>
</evidence>
<feature type="transmembrane region" description="Helical" evidence="9">
    <location>
        <begin position="363"/>
        <end position="384"/>
    </location>
</feature>
<dbReference type="RefSeq" id="WP_109347108.1">
    <property type="nucleotide sequence ID" value="NZ_CP029343.1"/>
</dbReference>
<keyword evidence="7 9" id="KW-0472">Membrane</keyword>
<dbReference type="Proteomes" id="UP000245820">
    <property type="component" value="Chromosome"/>
</dbReference>
<protein>
    <submittedName>
        <fullName evidence="10">Nodulation protein</fullName>
    </submittedName>
</protein>
<feature type="transmembrane region" description="Helical" evidence="9">
    <location>
        <begin position="466"/>
        <end position="493"/>
    </location>
</feature>
<proteinExistence type="predicted"/>
<dbReference type="FunFam" id="3.30.70.1430:FF:000001">
    <property type="entry name" value="Efflux pump membrane transporter"/>
    <property type="match status" value="1"/>
</dbReference>
<dbReference type="FunFam" id="1.20.1640.10:FF:000001">
    <property type="entry name" value="Efflux pump membrane transporter"/>
    <property type="match status" value="1"/>
</dbReference>
<keyword evidence="4" id="KW-0997">Cell inner membrane</keyword>
<reference evidence="10 11" key="1">
    <citation type="submission" date="2018-05" db="EMBL/GenBank/DDBJ databases">
        <title>Complete genome sequence of Massilia oculi sp. nov. CCUG 43427T (=DSM 26321T), the type strain of M. oculi, and comparison with genome sequences of other Massilia strains.</title>
        <authorList>
            <person name="Zhu B."/>
        </authorList>
    </citation>
    <scope>NUCLEOTIDE SEQUENCE [LARGE SCALE GENOMIC DNA]</scope>
    <source>
        <strain evidence="10 11">CCUG 43427</strain>
    </source>
</reference>
<feature type="transmembrane region" description="Helical" evidence="9">
    <location>
        <begin position="1034"/>
        <end position="1060"/>
    </location>
</feature>
<comment type="subcellular location">
    <subcellularLocation>
        <location evidence="1">Cell inner membrane</location>
        <topology evidence="1">Multi-pass membrane protein</topology>
    </subcellularLocation>
</comment>
<feature type="region of interest" description="Disordered" evidence="8">
    <location>
        <begin position="1069"/>
        <end position="1088"/>
    </location>
</feature>
<evidence type="ECO:0000256" key="7">
    <source>
        <dbReference type="ARBA" id="ARBA00023136"/>
    </source>
</evidence>
<accession>A0A2S2DN82</accession>
<dbReference type="EMBL" id="CP029343">
    <property type="protein sequence ID" value="AWL06804.1"/>
    <property type="molecule type" value="Genomic_DNA"/>
</dbReference>
<feature type="transmembrane region" description="Helical" evidence="9">
    <location>
        <begin position="12"/>
        <end position="32"/>
    </location>
</feature>
<dbReference type="PANTHER" id="PTHR32063:SF34">
    <property type="entry name" value="MULTIDRUG RESISTANCE PROTEIN MDTC"/>
    <property type="match status" value="1"/>
</dbReference>
<dbReference type="PRINTS" id="PR00702">
    <property type="entry name" value="ACRIFLAVINRP"/>
</dbReference>
<dbReference type="SUPFAM" id="SSF82866">
    <property type="entry name" value="Multidrug efflux transporter AcrB transmembrane domain"/>
    <property type="match status" value="2"/>
</dbReference>
<dbReference type="Pfam" id="PF00873">
    <property type="entry name" value="ACR_tran"/>
    <property type="match status" value="2"/>
</dbReference>
<dbReference type="InterPro" id="IPR001036">
    <property type="entry name" value="Acrflvin-R"/>
</dbReference>
<dbReference type="Gene3D" id="3.30.70.1430">
    <property type="entry name" value="Multidrug efflux transporter AcrB pore domain"/>
    <property type="match status" value="2"/>
</dbReference>
<gene>
    <name evidence="10" type="ORF">DIR46_21765</name>
</gene>
<feature type="transmembrane region" description="Helical" evidence="9">
    <location>
        <begin position="434"/>
        <end position="454"/>
    </location>
</feature>
<feature type="transmembrane region" description="Helical" evidence="9">
    <location>
        <begin position="956"/>
        <end position="981"/>
    </location>
</feature>
<dbReference type="PANTHER" id="PTHR32063">
    <property type="match status" value="1"/>
</dbReference>
<dbReference type="OrthoDB" id="9042683at2"/>